<evidence type="ECO:0000259" key="8">
    <source>
        <dbReference type="PROSITE" id="PS51084"/>
    </source>
</evidence>
<evidence type="ECO:0000256" key="7">
    <source>
        <dbReference type="ARBA" id="ARBA00023277"/>
    </source>
</evidence>
<accession>A0A3B1CYT6</accession>
<dbReference type="InterPro" id="IPR005849">
    <property type="entry name" value="GalP_Utransf_N"/>
</dbReference>
<evidence type="ECO:0000256" key="2">
    <source>
        <dbReference type="ARBA" id="ARBA00010951"/>
    </source>
</evidence>
<dbReference type="InterPro" id="IPR053177">
    <property type="entry name" value="ADP-glucose_phosphorylase"/>
</dbReference>
<sequence>MPELRKDPIVGRWVIISVERGKRPSDFASPSQKRKIAGFCPFCPGNEYTTPEEIMAFRAQEDQRSDAAEWTLRVVPNKFPALQIHGELDKTGEGLFDKMNGIGAHEVIIETPDHMSSLATMPQKSVEDVFWAYDLRINDLKKDPRLKYALVFKNEGEAAGASLEHTHSQLIALPIVPKIVKEEITSSRHYYDMKERCIFCDVVDQEIGDGRRVVYENEHYLAIAPFAPRAPFETWILPKEHESAFQPHGKSFAQLAEILQRVLKQLDKLLDVPPYNFMIHTSPFTDETNEYYHWHIEVMPKLTKIAGFEWGSGFYINPTPPEEAARYMREAQL</sequence>
<dbReference type="Pfam" id="PF01087">
    <property type="entry name" value="GalP_UDP_transf"/>
    <property type="match status" value="1"/>
</dbReference>
<reference evidence="9" key="1">
    <citation type="submission" date="2018-06" db="EMBL/GenBank/DDBJ databases">
        <authorList>
            <person name="Zhirakovskaya E."/>
        </authorList>
    </citation>
    <scope>NUCLEOTIDE SEQUENCE</scope>
</reference>
<protein>
    <submittedName>
        <fullName evidence="9">Galactose-1-phosphate uridylyltransferase</fullName>
        <ecNumber evidence="9">2.7.7.10</ecNumber>
    </submittedName>
</protein>
<dbReference type="Gene3D" id="3.30.428.10">
    <property type="entry name" value="HIT-like"/>
    <property type="match status" value="2"/>
</dbReference>
<dbReference type="EMBL" id="UOGH01000212">
    <property type="protein sequence ID" value="VAX31731.1"/>
    <property type="molecule type" value="Genomic_DNA"/>
</dbReference>
<dbReference type="EC" id="2.7.7.10" evidence="9"/>
<dbReference type="InterPro" id="IPR001937">
    <property type="entry name" value="GalP_UDPtransf1"/>
</dbReference>
<dbReference type="PANTHER" id="PTHR42763:SF1">
    <property type="entry name" value="UDP-GLUCOSE--HEXOSE-1-PHOSPHATE URIDYLYLTRANSFERASE"/>
    <property type="match status" value="1"/>
</dbReference>
<dbReference type="PIRSF" id="PIRSF000808">
    <property type="entry name" value="GalT"/>
    <property type="match status" value="1"/>
</dbReference>
<dbReference type="AlphaFoldDB" id="A0A3B1CYT6"/>
<dbReference type="GO" id="GO:0008270">
    <property type="term" value="F:zinc ion binding"/>
    <property type="evidence" value="ECO:0007669"/>
    <property type="project" value="InterPro"/>
</dbReference>
<dbReference type="InterPro" id="IPR005850">
    <property type="entry name" value="GalP_Utransf_C"/>
</dbReference>
<dbReference type="GO" id="GO:0017103">
    <property type="term" value="F:UTP:galactose-1-phosphate uridylyltransferase activity"/>
    <property type="evidence" value="ECO:0007669"/>
    <property type="project" value="UniProtKB-EC"/>
</dbReference>
<name>A0A3B1CYT6_9ZZZZ</name>
<evidence type="ECO:0000256" key="4">
    <source>
        <dbReference type="ARBA" id="ARBA00022695"/>
    </source>
</evidence>
<evidence type="ECO:0000256" key="5">
    <source>
        <dbReference type="ARBA" id="ARBA00022723"/>
    </source>
</evidence>
<keyword evidence="7" id="KW-0119">Carbohydrate metabolism</keyword>
<keyword evidence="6" id="KW-0862">Zinc</keyword>
<dbReference type="GO" id="GO:0006012">
    <property type="term" value="P:galactose metabolic process"/>
    <property type="evidence" value="ECO:0007669"/>
    <property type="project" value="UniProtKB-UniPathway"/>
</dbReference>
<dbReference type="PROSITE" id="PS51084">
    <property type="entry name" value="HIT_2"/>
    <property type="match status" value="1"/>
</dbReference>
<dbReference type="UniPathway" id="UPA00214"/>
<keyword evidence="5" id="KW-0479">Metal-binding</keyword>
<evidence type="ECO:0000256" key="6">
    <source>
        <dbReference type="ARBA" id="ARBA00022833"/>
    </source>
</evidence>
<dbReference type="SUPFAM" id="SSF54197">
    <property type="entry name" value="HIT-like"/>
    <property type="match status" value="2"/>
</dbReference>
<dbReference type="Pfam" id="PF02744">
    <property type="entry name" value="GalP_UDP_tr_C"/>
    <property type="match status" value="1"/>
</dbReference>
<proteinExistence type="inferred from homology"/>
<dbReference type="InterPro" id="IPR036265">
    <property type="entry name" value="HIT-like_sf"/>
</dbReference>
<comment type="cofactor">
    <cofactor evidence="1">
        <name>Zn(2+)</name>
        <dbReference type="ChEBI" id="CHEBI:29105"/>
    </cofactor>
</comment>
<dbReference type="InterPro" id="IPR011146">
    <property type="entry name" value="HIT-like"/>
</dbReference>
<keyword evidence="4 9" id="KW-0548">Nucleotidyltransferase</keyword>
<dbReference type="NCBIfam" id="TIGR00209">
    <property type="entry name" value="galT_1"/>
    <property type="match status" value="1"/>
</dbReference>
<evidence type="ECO:0000256" key="3">
    <source>
        <dbReference type="ARBA" id="ARBA00022679"/>
    </source>
</evidence>
<dbReference type="GO" id="GO:0008108">
    <property type="term" value="F:UDP-glucose:hexose-1-phosphate uridylyltransferase activity"/>
    <property type="evidence" value="ECO:0007669"/>
    <property type="project" value="InterPro"/>
</dbReference>
<evidence type="ECO:0000313" key="9">
    <source>
        <dbReference type="EMBL" id="VAX31731.1"/>
    </source>
</evidence>
<dbReference type="PANTHER" id="PTHR42763">
    <property type="entry name" value="ADP-GLUCOSE PHOSPHORYLASE"/>
    <property type="match status" value="1"/>
</dbReference>
<keyword evidence="3 9" id="KW-0808">Transferase</keyword>
<comment type="similarity">
    <text evidence="2">Belongs to the galactose-1-phosphate uridylyltransferase type 1 family.</text>
</comment>
<gene>
    <name evidence="9" type="ORF">MNBD_NITROSPIRAE02-1254</name>
</gene>
<organism evidence="9">
    <name type="scientific">hydrothermal vent metagenome</name>
    <dbReference type="NCBI Taxonomy" id="652676"/>
    <lineage>
        <taxon>unclassified sequences</taxon>
        <taxon>metagenomes</taxon>
        <taxon>ecological metagenomes</taxon>
    </lineage>
</organism>
<evidence type="ECO:0000256" key="1">
    <source>
        <dbReference type="ARBA" id="ARBA00001947"/>
    </source>
</evidence>
<feature type="domain" description="HIT" evidence="8">
    <location>
        <begin position="198"/>
        <end position="308"/>
    </location>
</feature>